<evidence type="ECO:0000256" key="1">
    <source>
        <dbReference type="ARBA" id="ARBA00004278"/>
    </source>
</evidence>
<evidence type="ECO:0000256" key="9">
    <source>
        <dbReference type="ARBA" id="ARBA00022833"/>
    </source>
</evidence>
<dbReference type="SMART" id="SM00109">
    <property type="entry name" value="C1"/>
    <property type="match status" value="1"/>
</dbReference>
<evidence type="ECO:0000313" key="13">
    <source>
        <dbReference type="Ensembl" id="ENSEBUP00000007656.1"/>
    </source>
</evidence>
<feature type="region of interest" description="Disordered" evidence="11">
    <location>
        <begin position="1"/>
        <end position="117"/>
    </location>
</feature>
<dbReference type="InterPro" id="IPR002219">
    <property type="entry name" value="PKC_DAG/PE"/>
</dbReference>
<dbReference type="InterPro" id="IPR039688">
    <property type="entry name" value="STAC1/2/3"/>
</dbReference>
<dbReference type="Ensembl" id="ENSEBUT00000008122.1">
    <property type="protein sequence ID" value="ENSEBUP00000007635.1"/>
    <property type="gene ID" value="ENSEBUG00000004982.1"/>
</dbReference>
<evidence type="ECO:0000256" key="5">
    <source>
        <dbReference type="ARBA" id="ARBA00022490"/>
    </source>
</evidence>
<reference evidence="13" key="1">
    <citation type="submission" date="2025-05" db="UniProtKB">
        <authorList>
            <consortium name="Ensembl"/>
        </authorList>
    </citation>
    <scope>IDENTIFICATION</scope>
</reference>
<feature type="compositionally biased region" description="Polar residues" evidence="11">
    <location>
        <begin position="95"/>
        <end position="113"/>
    </location>
</feature>
<evidence type="ECO:0000256" key="8">
    <source>
        <dbReference type="ARBA" id="ARBA00022771"/>
    </source>
</evidence>
<dbReference type="InterPro" id="IPR046349">
    <property type="entry name" value="C1-like_sf"/>
</dbReference>
<dbReference type="PANTHER" id="PTHR15135">
    <property type="entry name" value="STAC"/>
    <property type="match status" value="1"/>
</dbReference>
<evidence type="ECO:0000256" key="3">
    <source>
        <dbReference type="ARBA" id="ARBA00022443"/>
    </source>
</evidence>
<keyword evidence="8" id="KW-0863">Zinc-finger</keyword>
<dbReference type="PANTHER" id="PTHR15135:SF7">
    <property type="entry name" value="STAC-LIKE, ISOFORM J"/>
    <property type="match status" value="1"/>
</dbReference>
<evidence type="ECO:0000313" key="14">
    <source>
        <dbReference type="Proteomes" id="UP000694388"/>
    </source>
</evidence>
<dbReference type="GO" id="GO:1903078">
    <property type="term" value="P:positive regulation of protein localization to plasma membrane"/>
    <property type="evidence" value="ECO:0007669"/>
    <property type="project" value="TreeGrafter"/>
</dbReference>
<evidence type="ECO:0000256" key="6">
    <source>
        <dbReference type="ARBA" id="ARBA00022723"/>
    </source>
</evidence>
<dbReference type="GO" id="GO:0005737">
    <property type="term" value="C:cytoplasm"/>
    <property type="evidence" value="ECO:0007669"/>
    <property type="project" value="UniProtKB-SubCell"/>
</dbReference>
<keyword evidence="10" id="KW-0472">Membrane</keyword>
<name>A0A8C4NH65_EPTBU</name>
<comment type="subcellular location">
    <subcellularLocation>
        <location evidence="1">Cell membrane</location>
        <location evidence="1">Sarcolemma</location>
        <topology evidence="1">Peripheral membrane protein</topology>
        <orientation evidence="1">Cytoplasmic side</orientation>
    </subcellularLocation>
    <subcellularLocation>
        <location evidence="2">Cytoplasm</location>
    </subcellularLocation>
</comment>
<dbReference type="Pfam" id="PF16664">
    <property type="entry name" value="STAC2_u1"/>
    <property type="match status" value="1"/>
</dbReference>
<proteinExistence type="predicted"/>
<dbReference type="GO" id="GO:0003009">
    <property type="term" value="P:skeletal muscle contraction"/>
    <property type="evidence" value="ECO:0007669"/>
    <property type="project" value="TreeGrafter"/>
</dbReference>
<dbReference type="Pfam" id="PF00130">
    <property type="entry name" value="C1_1"/>
    <property type="match status" value="1"/>
</dbReference>
<dbReference type="FunFam" id="3.30.60.20:FF:000022">
    <property type="entry name" value="SH3 and cysteine-rich domain-containing protein 3 isoform 2"/>
    <property type="match status" value="1"/>
</dbReference>
<keyword evidence="6" id="KW-0479">Metal-binding</keyword>
<protein>
    <submittedName>
        <fullName evidence="13">SH3 and cysteine rich domain</fullName>
    </submittedName>
</protein>
<accession>A0A8C4NH65</accession>
<dbReference type="GO" id="GO:0042383">
    <property type="term" value="C:sarcolemma"/>
    <property type="evidence" value="ECO:0007669"/>
    <property type="project" value="UniProtKB-SubCell"/>
</dbReference>
<dbReference type="AlphaFoldDB" id="A0A8C4NH65"/>
<evidence type="ECO:0000256" key="2">
    <source>
        <dbReference type="ARBA" id="ARBA00004496"/>
    </source>
</evidence>
<dbReference type="SUPFAM" id="SSF57889">
    <property type="entry name" value="Cysteine-rich domain"/>
    <property type="match status" value="1"/>
</dbReference>
<keyword evidence="5" id="KW-0963">Cytoplasm</keyword>
<dbReference type="GeneTree" id="ENSGT00950000183092"/>
<dbReference type="GO" id="GO:0008270">
    <property type="term" value="F:zinc ion binding"/>
    <property type="evidence" value="ECO:0007669"/>
    <property type="project" value="UniProtKB-KW"/>
</dbReference>
<evidence type="ECO:0000256" key="11">
    <source>
        <dbReference type="SAM" id="MobiDB-lite"/>
    </source>
</evidence>
<sequence>MSSIGGKENSPIGGAHGLNPSGQPGSPLDKFKKTLSFRSKTTRSKSAENVLQRFNWLGSSSPTTPMRSQTSLNPEPITLPTANRHKRLSGPPTEASPSSPSLPYNSIKSTAATPSLGSLPLGPPARPHCQHSFQEHNFKKPTFCDVCNHMIVGDTGSLSKIGLRCKVCKATLHHKCEDFMNKQPCMGKMPQGFRRHCSSPMLLNGQYACIKEVMPLASSHKLDPVYEALRYGTSLARMSKIKAEGDVFEEGDSELTKGFQMQQHPCQHGIDHSMRKLSLDSTRDEALRNGRLMCGRKDFLQQDKFVALFRFHAQEKDDLPLQYAHASCTID</sequence>
<evidence type="ECO:0000256" key="10">
    <source>
        <dbReference type="ARBA" id="ARBA00023136"/>
    </source>
</evidence>
<feature type="domain" description="Phorbol-ester/DAG-type" evidence="12">
    <location>
        <begin position="130"/>
        <end position="185"/>
    </location>
</feature>
<dbReference type="PROSITE" id="PS50081">
    <property type="entry name" value="ZF_DAG_PE_2"/>
    <property type="match status" value="1"/>
</dbReference>
<keyword evidence="3" id="KW-0728">SH3 domain</keyword>
<keyword evidence="4" id="KW-1003">Cell membrane</keyword>
<evidence type="ECO:0000256" key="4">
    <source>
        <dbReference type="ARBA" id="ARBA00022475"/>
    </source>
</evidence>
<evidence type="ECO:0000256" key="7">
    <source>
        <dbReference type="ARBA" id="ARBA00022737"/>
    </source>
</evidence>
<feature type="compositionally biased region" description="Polar residues" evidence="11">
    <location>
        <begin position="57"/>
        <end position="73"/>
    </location>
</feature>
<keyword evidence="7" id="KW-0677">Repeat</keyword>
<evidence type="ECO:0000259" key="12">
    <source>
        <dbReference type="PROSITE" id="PS50081"/>
    </source>
</evidence>
<keyword evidence="9" id="KW-0862">Zinc</keyword>
<organism evidence="13 14">
    <name type="scientific">Eptatretus burgeri</name>
    <name type="common">Inshore hagfish</name>
    <dbReference type="NCBI Taxonomy" id="7764"/>
    <lineage>
        <taxon>Eukaryota</taxon>
        <taxon>Metazoa</taxon>
        <taxon>Chordata</taxon>
        <taxon>Craniata</taxon>
        <taxon>Vertebrata</taxon>
        <taxon>Cyclostomata</taxon>
        <taxon>Myxini</taxon>
        <taxon>Myxiniformes</taxon>
        <taxon>Myxinidae</taxon>
        <taxon>Eptatretinae</taxon>
        <taxon>Eptatretus</taxon>
    </lineage>
</organism>
<keyword evidence="14" id="KW-1185">Reference proteome</keyword>
<dbReference type="Proteomes" id="UP000694388">
    <property type="component" value="Unplaced"/>
</dbReference>
<dbReference type="Gene3D" id="3.30.60.20">
    <property type="match status" value="1"/>
</dbReference>
<dbReference type="Ensembl" id="ENSEBUT00000008142.1">
    <property type="protein sequence ID" value="ENSEBUP00000007656.1"/>
    <property type="gene ID" value="ENSEBUG00000004982.1"/>
</dbReference>